<keyword evidence="4 5" id="KW-0408">Iron</keyword>
<evidence type="ECO:0000256" key="1">
    <source>
        <dbReference type="ARBA" id="ARBA00006787"/>
    </source>
</evidence>
<organism evidence="8 9">
    <name type="scientific">Streptomyces spinoverrucosus</name>
    <dbReference type="NCBI Taxonomy" id="284043"/>
    <lineage>
        <taxon>Bacteria</taxon>
        <taxon>Bacillati</taxon>
        <taxon>Actinomycetota</taxon>
        <taxon>Actinomycetes</taxon>
        <taxon>Kitasatosporales</taxon>
        <taxon>Streptomycetaceae</taxon>
        <taxon>Streptomyces</taxon>
    </lineage>
</organism>
<dbReference type="Proteomes" id="UP000317881">
    <property type="component" value="Unassembled WGS sequence"/>
</dbReference>
<evidence type="ECO:0000256" key="5">
    <source>
        <dbReference type="PIRSR" id="PIRSR604294-1"/>
    </source>
</evidence>
<feature type="binding site" evidence="5">
    <location>
        <position position="24"/>
    </location>
    <ligand>
        <name>Fe cation</name>
        <dbReference type="ChEBI" id="CHEBI:24875"/>
        <note>catalytic</note>
    </ligand>
</feature>
<protein>
    <recommendedName>
        <fullName evidence="6">Dioxygenase</fullName>
        <ecNumber evidence="6">1.13.11.-</ecNumber>
    </recommendedName>
</protein>
<accession>A0A4Y3VXB0</accession>
<dbReference type="PANTHER" id="PTHR10543:SF89">
    <property type="entry name" value="CAROTENOID 9,10(9',10')-CLEAVAGE DIOXYGENASE 1"/>
    <property type="match status" value="1"/>
</dbReference>
<reference evidence="8 9" key="1">
    <citation type="submission" date="2019-06" db="EMBL/GenBank/DDBJ databases">
        <title>Whole genome shotgun sequence of Streptomyces spinoverrucosus NBRC 14228.</title>
        <authorList>
            <person name="Hosoyama A."/>
            <person name="Uohara A."/>
            <person name="Ohji S."/>
            <person name="Ichikawa N."/>
        </authorList>
    </citation>
    <scope>NUCLEOTIDE SEQUENCE [LARGE SCALE GENOMIC DNA]</scope>
    <source>
        <strain evidence="8 9">NBRC 14228</strain>
    </source>
</reference>
<evidence type="ECO:0000256" key="6">
    <source>
        <dbReference type="RuleBase" id="RU364048"/>
    </source>
</evidence>
<comment type="cofactor">
    <cofactor evidence="5 6">
        <name>Fe(2+)</name>
        <dbReference type="ChEBI" id="CHEBI:29033"/>
    </cofactor>
    <text evidence="5 6">Binds 1 Fe(2+) ion per subunit.</text>
</comment>
<evidence type="ECO:0000256" key="3">
    <source>
        <dbReference type="ARBA" id="ARBA00023002"/>
    </source>
</evidence>
<dbReference type="Pfam" id="PF03055">
    <property type="entry name" value="RPE65"/>
    <property type="match status" value="1"/>
</dbReference>
<comment type="caution">
    <text evidence="8">The sequence shown here is derived from an EMBL/GenBank/DDBJ whole genome shotgun (WGS) entry which is preliminary data.</text>
</comment>
<evidence type="ECO:0000256" key="2">
    <source>
        <dbReference type="ARBA" id="ARBA00022723"/>
    </source>
</evidence>
<dbReference type="PANTHER" id="PTHR10543">
    <property type="entry name" value="BETA-CAROTENE DIOXYGENASE"/>
    <property type="match status" value="1"/>
</dbReference>
<feature type="region of interest" description="Disordered" evidence="7">
    <location>
        <begin position="248"/>
        <end position="282"/>
    </location>
</feature>
<feature type="binding site" evidence="5">
    <location>
        <position position="72"/>
    </location>
    <ligand>
        <name>Fe cation</name>
        <dbReference type="ChEBI" id="CHEBI:24875"/>
        <note>catalytic</note>
    </ligand>
</feature>
<dbReference type="InterPro" id="IPR004294">
    <property type="entry name" value="Carotenoid_Oase"/>
</dbReference>
<gene>
    <name evidence="8" type="ORF">SSP24_80140</name>
</gene>
<sequence>MTPDLDTLGPCDFGGRLTTGMTAHPKQDPVTGELHFFGCSFTPPYLTYHRLCAAGDLVESRGVPVAGPTMMHDFALTQNHVVWLDLPVVFDPALAGRGLPYRWEDSHRARLGVMRRDGTGSVRWYGISPCYLFHVGNAREDTGGRIVLEAVRYSPGVFATTWAQVSGTGDPASAAARTSGGHQHRWTLDPATGVVAEEPLDDRGVEFPTINDERTGRTSRYLYTVGDDTIIKYDTLTQALLIHPIRGESPARRSSYPPPTTRGKTTGGCCLSSPTARANART</sequence>
<dbReference type="GO" id="GO:0010436">
    <property type="term" value="F:carotenoid dioxygenase activity"/>
    <property type="evidence" value="ECO:0007669"/>
    <property type="project" value="TreeGrafter"/>
</dbReference>
<dbReference type="GO" id="GO:0016121">
    <property type="term" value="P:carotene catabolic process"/>
    <property type="evidence" value="ECO:0007669"/>
    <property type="project" value="TreeGrafter"/>
</dbReference>
<keyword evidence="3 6" id="KW-0560">Oxidoreductase</keyword>
<keyword evidence="9" id="KW-1185">Reference proteome</keyword>
<dbReference type="GO" id="GO:0046872">
    <property type="term" value="F:metal ion binding"/>
    <property type="evidence" value="ECO:0007669"/>
    <property type="project" value="UniProtKB-KW"/>
</dbReference>
<feature type="binding site" evidence="5">
    <location>
        <position position="134"/>
    </location>
    <ligand>
        <name>Fe cation</name>
        <dbReference type="ChEBI" id="CHEBI:24875"/>
        <note>catalytic</note>
    </ligand>
</feature>
<dbReference type="AlphaFoldDB" id="A0A4Y3VXB0"/>
<dbReference type="EC" id="1.13.11.-" evidence="6"/>
<keyword evidence="6" id="KW-0223">Dioxygenase</keyword>
<feature type="compositionally biased region" description="Polar residues" evidence="7">
    <location>
        <begin position="272"/>
        <end position="282"/>
    </location>
</feature>
<comment type="similarity">
    <text evidence="1 6">Belongs to the carotenoid oxygenase family.</text>
</comment>
<name>A0A4Y3VXB0_9ACTN</name>
<proteinExistence type="inferred from homology"/>
<evidence type="ECO:0000313" key="9">
    <source>
        <dbReference type="Proteomes" id="UP000317881"/>
    </source>
</evidence>
<evidence type="ECO:0000256" key="7">
    <source>
        <dbReference type="SAM" id="MobiDB-lite"/>
    </source>
</evidence>
<dbReference type="EMBL" id="BJND01000105">
    <property type="protein sequence ID" value="GEC10359.1"/>
    <property type="molecule type" value="Genomic_DNA"/>
</dbReference>
<evidence type="ECO:0000313" key="8">
    <source>
        <dbReference type="EMBL" id="GEC10359.1"/>
    </source>
</evidence>
<keyword evidence="2 5" id="KW-0479">Metal-binding</keyword>
<evidence type="ECO:0000256" key="4">
    <source>
        <dbReference type="ARBA" id="ARBA00023004"/>
    </source>
</evidence>